<feature type="transmembrane region" description="Helical" evidence="7">
    <location>
        <begin position="102"/>
        <end position="122"/>
    </location>
</feature>
<keyword evidence="4 7" id="KW-0812">Transmembrane</keyword>
<dbReference type="GO" id="GO:0005886">
    <property type="term" value="C:plasma membrane"/>
    <property type="evidence" value="ECO:0007669"/>
    <property type="project" value="UniProtKB-SubCell"/>
</dbReference>
<name>A0A067W7I0_9HYPH</name>
<comment type="caution">
    <text evidence="8">The sequence shown here is derived from an EMBL/GenBank/DDBJ whole genome shotgun (WGS) entry which is preliminary data.</text>
</comment>
<protein>
    <submittedName>
        <fullName evidence="8">UPF0324 membrane protein</fullName>
    </submittedName>
</protein>
<keyword evidence="3" id="KW-1003">Cell membrane</keyword>
<evidence type="ECO:0000256" key="3">
    <source>
        <dbReference type="ARBA" id="ARBA00022475"/>
    </source>
</evidence>
<proteinExistence type="inferred from homology"/>
<evidence type="ECO:0000256" key="7">
    <source>
        <dbReference type="SAM" id="Phobius"/>
    </source>
</evidence>
<keyword evidence="5 7" id="KW-1133">Transmembrane helix</keyword>
<reference evidence="8 9" key="1">
    <citation type="submission" date="2012-04" db="EMBL/GenBank/DDBJ databases">
        <title>The Genome Sequence of Bartonella koehlerae C-29.</title>
        <authorList>
            <consortium name="The Broad Institute Genome Sequencing Platform"/>
            <consortium name="The Broad Institute Genome Sequencing Center for Infectious Disease"/>
            <person name="Feldgarden M."/>
            <person name="Kirby J."/>
            <person name="Kosoy M."/>
            <person name="Birtles R."/>
            <person name="Probert W.S."/>
            <person name="Chiaraviglio L."/>
            <person name="Walker B."/>
            <person name="Young S.K."/>
            <person name="Zeng Q."/>
            <person name="Gargeya S."/>
            <person name="Fitzgerald M."/>
            <person name="Haas B."/>
            <person name="Abouelleil A."/>
            <person name="Alvarado L."/>
            <person name="Arachchi H.M."/>
            <person name="Berlin A.M."/>
            <person name="Chapman S.B."/>
            <person name="Goldberg J."/>
            <person name="Griggs A."/>
            <person name="Gujja S."/>
            <person name="Hansen M."/>
            <person name="Howarth C."/>
            <person name="Imamovic A."/>
            <person name="Larimer J."/>
            <person name="McCowen C."/>
            <person name="Montmayeur A."/>
            <person name="Murphy C."/>
            <person name="Neiman D."/>
            <person name="Pearson M."/>
            <person name="Priest M."/>
            <person name="Roberts A."/>
            <person name="Saif S."/>
            <person name="Shea T."/>
            <person name="Sisk P."/>
            <person name="Sykes S."/>
            <person name="Wortman J."/>
            <person name="Nusbaum C."/>
            <person name="Birren B."/>
        </authorList>
    </citation>
    <scope>NUCLEOTIDE SEQUENCE [LARGE SCALE GENOMIC DNA]</scope>
    <source>
        <strain evidence="8 9">C-29</strain>
    </source>
</reference>
<dbReference type="PANTHER" id="PTHR30106:SF2">
    <property type="entry name" value="UPF0324 INNER MEMBRANE PROTEIN YEIH"/>
    <property type="match status" value="1"/>
</dbReference>
<dbReference type="PATRIC" id="fig|1134510.3.peg.610"/>
<dbReference type="PANTHER" id="PTHR30106">
    <property type="entry name" value="INNER MEMBRANE PROTEIN YEIH-RELATED"/>
    <property type="match status" value="1"/>
</dbReference>
<comment type="similarity">
    <text evidence="2">Belongs to the UPF0324 family.</text>
</comment>
<evidence type="ECO:0000256" key="6">
    <source>
        <dbReference type="ARBA" id="ARBA00023136"/>
    </source>
</evidence>
<feature type="transmembrane region" description="Helical" evidence="7">
    <location>
        <begin position="286"/>
        <end position="307"/>
    </location>
</feature>
<dbReference type="eggNOG" id="COG2855">
    <property type="taxonomic scope" value="Bacteria"/>
</dbReference>
<dbReference type="STRING" id="1134510.O9A_00522"/>
<evidence type="ECO:0000313" key="8">
    <source>
        <dbReference type="EMBL" id="KEC55744.1"/>
    </source>
</evidence>
<keyword evidence="6 7" id="KW-0472">Membrane</keyword>
<accession>A0A067W7I0</accession>
<dbReference type="InterPro" id="IPR018383">
    <property type="entry name" value="UPF0324_pro"/>
</dbReference>
<feature type="transmembrane region" description="Helical" evidence="7">
    <location>
        <begin position="319"/>
        <end position="340"/>
    </location>
</feature>
<dbReference type="HOGENOM" id="CLU_033541_3_1_5"/>
<dbReference type="Proteomes" id="UP000027015">
    <property type="component" value="Unassembled WGS sequence"/>
</dbReference>
<sequence>MGRNIKMIKKKITLLNDFAPGVLACLFISTLAYGLEILEKQLFTQAWFESLVLAVLLGSITGSCFTLPKYFQKGIIFCAKTLLEIAIVLLGASISVNTVLSAGWNLLASIIFVILVTLILSFTIGRLFRLSSHLAMLVACGNAICGNSAIVAVAPVIKAKHEEVAASIAFTALLGVFIILLLPFLHPFLNLSFSQYGVLSGMVVYAVPQVLAATASVSFVSVQIATVVKLVRVLMLGPLIFALSILYHRSAQTRLRLHTLVPWFIIGFIIMMLIRSSGLIPERTLIPIKFIAHLFTVISMAALGLGVDIRSFKKAGWRVILASTCSILILGVCSLIMIQLNDLNPITF</sequence>
<gene>
    <name evidence="8" type="ORF">O9A_00522</name>
</gene>
<evidence type="ECO:0000256" key="5">
    <source>
        <dbReference type="ARBA" id="ARBA00022989"/>
    </source>
</evidence>
<evidence type="ECO:0000256" key="1">
    <source>
        <dbReference type="ARBA" id="ARBA00004651"/>
    </source>
</evidence>
<feature type="transmembrane region" description="Helical" evidence="7">
    <location>
        <begin position="197"/>
        <end position="224"/>
    </location>
</feature>
<comment type="subcellular location">
    <subcellularLocation>
        <location evidence="1">Cell membrane</location>
        <topology evidence="1">Multi-pass membrane protein</topology>
    </subcellularLocation>
</comment>
<feature type="transmembrane region" description="Helical" evidence="7">
    <location>
        <begin position="164"/>
        <end position="185"/>
    </location>
</feature>
<dbReference type="EMBL" id="AHPL01000006">
    <property type="protein sequence ID" value="KEC55744.1"/>
    <property type="molecule type" value="Genomic_DNA"/>
</dbReference>
<dbReference type="AlphaFoldDB" id="A0A067W7I0"/>
<evidence type="ECO:0000256" key="2">
    <source>
        <dbReference type="ARBA" id="ARBA00007977"/>
    </source>
</evidence>
<organism evidence="8 9">
    <name type="scientific">Bartonella koehlerae C-29</name>
    <dbReference type="NCBI Taxonomy" id="1134510"/>
    <lineage>
        <taxon>Bacteria</taxon>
        <taxon>Pseudomonadati</taxon>
        <taxon>Pseudomonadota</taxon>
        <taxon>Alphaproteobacteria</taxon>
        <taxon>Hyphomicrobiales</taxon>
        <taxon>Bartonellaceae</taxon>
        <taxon>Bartonella</taxon>
    </lineage>
</organism>
<feature type="transmembrane region" description="Helical" evidence="7">
    <location>
        <begin position="74"/>
        <end position="96"/>
    </location>
</feature>
<evidence type="ECO:0000256" key="4">
    <source>
        <dbReference type="ARBA" id="ARBA00022692"/>
    </source>
</evidence>
<keyword evidence="9" id="KW-1185">Reference proteome</keyword>
<dbReference type="Pfam" id="PF03601">
    <property type="entry name" value="Cons_hypoth698"/>
    <property type="match status" value="1"/>
</dbReference>
<feature type="transmembrane region" description="Helical" evidence="7">
    <location>
        <begin position="134"/>
        <end position="158"/>
    </location>
</feature>
<feature type="transmembrane region" description="Helical" evidence="7">
    <location>
        <begin position="260"/>
        <end position="280"/>
    </location>
</feature>
<feature type="transmembrane region" description="Helical" evidence="7">
    <location>
        <begin position="230"/>
        <end position="248"/>
    </location>
</feature>
<evidence type="ECO:0000313" key="9">
    <source>
        <dbReference type="Proteomes" id="UP000027015"/>
    </source>
</evidence>
<feature type="transmembrane region" description="Helical" evidence="7">
    <location>
        <begin position="47"/>
        <end position="67"/>
    </location>
</feature>
<feature type="transmembrane region" description="Helical" evidence="7">
    <location>
        <begin position="12"/>
        <end position="35"/>
    </location>
</feature>